<protein>
    <submittedName>
        <fullName evidence="1">Uncharacterized protein</fullName>
    </submittedName>
</protein>
<dbReference type="AlphaFoldDB" id="A0A1Q9DSI6"/>
<reference evidence="1 2" key="1">
    <citation type="submission" date="2016-02" db="EMBL/GenBank/DDBJ databases">
        <title>Genome analysis of coral dinoflagellate symbionts highlights evolutionary adaptations to a symbiotic lifestyle.</title>
        <authorList>
            <person name="Aranda M."/>
            <person name="Li Y."/>
            <person name="Liew Y.J."/>
            <person name="Baumgarten S."/>
            <person name="Simakov O."/>
            <person name="Wilson M."/>
            <person name="Piel J."/>
            <person name="Ashoor H."/>
            <person name="Bougouffa S."/>
            <person name="Bajic V.B."/>
            <person name="Ryu T."/>
            <person name="Ravasi T."/>
            <person name="Bayer T."/>
            <person name="Micklem G."/>
            <person name="Kim H."/>
            <person name="Bhak J."/>
            <person name="Lajeunesse T.C."/>
            <person name="Voolstra C.R."/>
        </authorList>
    </citation>
    <scope>NUCLEOTIDE SEQUENCE [LARGE SCALE GENOMIC DNA]</scope>
    <source>
        <strain evidence="1 2">CCMP2467</strain>
    </source>
</reference>
<dbReference type="OrthoDB" id="10493756at2759"/>
<gene>
    <name evidence="1" type="ORF">AK812_SmicGene19498</name>
</gene>
<evidence type="ECO:0000313" key="2">
    <source>
        <dbReference type="Proteomes" id="UP000186817"/>
    </source>
</evidence>
<accession>A0A1Q9DSI6</accession>
<comment type="caution">
    <text evidence="1">The sequence shown here is derived from an EMBL/GenBank/DDBJ whole genome shotgun (WGS) entry which is preliminary data.</text>
</comment>
<evidence type="ECO:0000313" key="1">
    <source>
        <dbReference type="EMBL" id="OLP98098.1"/>
    </source>
</evidence>
<keyword evidence="2" id="KW-1185">Reference proteome</keyword>
<proteinExistence type="predicted"/>
<organism evidence="1 2">
    <name type="scientific">Symbiodinium microadriaticum</name>
    <name type="common">Dinoflagellate</name>
    <name type="synonym">Zooxanthella microadriatica</name>
    <dbReference type="NCBI Taxonomy" id="2951"/>
    <lineage>
        <taxon>Eukaryota</taxon>
        <taxon>Sar</taxon>
        <taxon>Alveolata</taxon>
        <taxon>Dinophyceae</taxon>
        <taxon>Suessiales</taxon>
        <taxon>Symbiodiniaceae</taxon>
        <taxon>Symbiodinium</taxon>
    </lineage>
</organism>
<name>A0A1Q9DSI6_SYMMI</name>
<dbReference type="EMBL" id="LSRX01000408">
    <property type="protein sequence ID" value="OLP98098.1"/>
    <property type="molecule type" value="Genomic_DNA"/>
</dbReference>
<sequence length="251" mass="26661">MAVPLFDDNGSENVVAQPALPGSNQSARSQSGRAIALSRRTSKGCWCLARRLGDQLLTVLPSIGDLQCAAPPAFLCLGTAGRPFVHRRRWQPLVWSAACTPRLIPRFPAACLCEQGYDISAWNSLLLPPPGHEQREFGDFLRGWQHRATLASDKSALGLHVAHSDAASLSLLVSAGVAGRAVRSAGLRGFPNLCGVEARPAAGPRSFCRGSPSRQSLARLRRKAAVRILCGRAGAGVAITRKGEAKVASKQ</sequence>
<dbReference type="Proteomes" id="UP000186817">
    <property type="component" value="Unassembled WGS sequence"/>
</dbReference>